<feature type="binding site" evidence="5">
    <location>
        <position position="74"/>
    </location>
    <ligand>
        <name>ATP</name>
        <dbReference type="ChEBI" id="CHEBI:30616"/>
    </ligand>
</feature>
<dbReference type="Gene3D" id="3.30.200.20">
    <property type="entry name" value="Phosphorylase Kinase, domain 1"/>
    <property type="match status" value="1"/>
</dbReference>
<organism evidence="8 9">
    <name type="scientific">Geothrix limicola</name>
    <dbReference type="NCBI Taxonomy" id="2927978"/>
    <lineage>
        <taxon>Bacteria</taxon>
        <taxon>Pseudomonadati</taxon>
        <taxon>Acidobacteriota</taxon>
        <taxon>Holophagae</taxon>
        <taxon>Holophagales</taxon>
        <taxon>Holophagaceae</taxon>
        <taxon>Geothrix</taxon>
    </lineage>
</organism>
<sequence length="1177" mass="129976">MEDGRDFPSASELSQADTLAGDGSAFAFSAHASHPDFPIKDWDRYEPLGFLGQGGMGLVFLARDRRLGREVAIKFVRIEGERHLQRFLLEARAQARVDHEHVCKVFEVGEVGGRVFITMQHIPGRSLDALAAELSLEQKVIVVRDAARGVHEAHRVGIIHRDLKPSNIMVERAEDGALRTFVMDFGLAHEWNQDVTETGSVLGTPAFMSPEQARGEVSRLDRRTDVYSLGATLYQVSTGHSPVSGSNALEILSAVTSDEVPSMRTFRMDIPKDLEAITLKCLEKDRSRRYDSAKVLADDLDRFLAGEPVLARPTGLWYRLQRKLQKHKQLAGAGAAALLVVSVSLGMALKTRRDAGRRERLAQEFTESMARIESMARYSALAPLHDIRPDLKAVRDHMARLQEDMRQAGPIANGPGHYALGRGYWTLEDDEKAREHLQMAWDAGYRAPRVAYALAVVLGQQYREKLLEAERIPSADQRSARMQSIDATLRAPALTFLHQAKGADVPSPEYLEALMAFCEGRLDEALERLRALGEELPWFYEAPLLRGSLFQARAWKRWNQGEREAALADFDAGREILAAAATSGRSAPAIYAAMAELELNALIMEKYGQGHVEPAFERGMTAAKLALRAQPDHVPSLILESGLLRHYSDFKSNRSEDAEDLGQQAVMTAWKALEAESTRADAWVALGMAYYQWGNARQDQNRDPTDQLAKGLKAFESLSTEKRDYAVENHIGLIHQTWSDFEGQNGRDPAAHLNGAIAAYEQATRMEPHLLPAWINLGTCLQQRAALPGGAHPEEDLKTALEVLGQAQSLNPKHFVPYYVKARVWYELALRKRQRGEDPGPELRQSLDASRQGLEINRAVPHLHNVVGLAQLLLAQSAWDAGREPSPFLVQAQAAYRQAVAVAPNQVHGHLNLGDLLIWKARWETGAKALQSLREAEAALQKALAIAPGNKTVQANLGRACAVRLELCLRDGAEPASHLQRGEALLAKALAVDAQDRDALQYLGELRVAAAQWKAAHLRAQPRDFRSAAQPLEQALKVAPEATDLELLLARCYLAEARWERLSAPGERLSAAGAERLSTRGERASAQDERPSERSSRARAQALLAHLGTLRPRWGEAMAVQGALQLEEAEGLPTGARSAMAAEAHRVFAEAFGLNGHLLAEWKAQDERAQKLAKTPL</sequence>
<evidence type="ECO:0000259" key="7">
    <source>
        <dbReference type="PROSITE" id="PS50011"/>
    </source>
</evidence>
<keyword evidence="4 5" id="KW-0067">ATP-binding</keyword>
<dbReference type="InterPro" id="IPR011009">
    <property type="entry name" value="Kinase-like_dom_sf"/>
</dbReference>
<keyword evidence="2 5" id="KW-0547">Nucleotide-binding</keyword>
<gene>
    <name evidence="8" type="ORF">GETHLI_09060</name>
</gene>
<dbReference type="Pfam" id="PF00069">
    <property type="entry name" value="Pkinase"/>
    <property type="match status" value="1"/>
</dbReference>
<protein>
    <recommendedName>
        <fullName evidence="7">Protein kinase domain-containing protein</fullName>
    </recommendedName>
</protein>
<keyword evidence="9" id="KW-1185">Reference proteome</keyword>
<evidence type="ECO:0000256" key="5">
    <source>
        <dbReference type="PROSITE-ProRule" id="PRU10141"/>
    </source>
</evidence>
<dbReference type="SMART" id="SM00220">
    <property type="entry name" value="S_TKc"/>
    <property type="match status" value="1"/>
</dbReference>
<evidence type="ECO:0000256" key="2">
    <source>
        <dbReference type="ARBA" id="ARBA00022741"/>
    </source>
</evidence>
<dbReference type="PROSITE" id="PS50011">
    <property type="entry name" value="PROTEIN_KINASE_DOM"/>
    <property type="match status" value="1"/>
</dbReference>
<keyword evidence="1" id="KW-0808">Transferase</keyword>
<comment type="caution">
    <text evidence="8">The sequence shown here is derived from an EMBL/GenBank/DDBJ whole genome shotgun (WGS) entry which is preliminary data.</text>
</comment>
<dbReference type="InterPro" id="IPR000719">
    <property type="entry name" value="Prot_kinase_dom"/>
</dbReference>
<dbReference type="PANTHER" id="PTHR43289">
    <property type="entry name" value="MITOGEN-ACTIVATED PROTEIN KINASE KINASE KINASE 20-RELATED"/>
    <property type="match status" value="1"/>
</dbReference>
<dbReference type="Proteomes" id="UP001165069">
    <property type="component" value="Unassembled WGS sequence"/>
</dbReference>
<dbReference type="SUPFAM" id="SSF56112">
    <property type="entry name" value="Protein kinase-like (PK-like)"/>
    <property type="match status" value="1"/>
</dbReference>
<dbReference type="PROSITE" id="PS00108">
    <property type="entry name" value="PROTEIN_KINASE_ST"/>
    <property type="match status" value="1"/>
</dbReference>
<dbReference type="CDD" id="cd14014">
    <property type="entry name" value="STKc_PknB_like"/>
    <property type="match status" value="1"/>
</dbReference>
<feature type="region of interest" description="Disordered" evidence="6">
    <location>
        <begin position="1073"/>
        <end position="1097"/>
    </location>
</feature>
<evidence type="ECO:0000256" key="3">
    <source>
        <dbReference type="ARBA" id="ARBA00022777"/>
    </source>
</evidence>
<dbReference type="PROSITE" id="PS00107">
    <property type="entry name" value="PROTEIN_KINASE_ATP"/>
    <property type="match status" value="1"/>
</dbReference>
<evidence type="ECO:0000256" key="4">
    <source>
        <dbReference type="ARBA" id="ARBA00022840"/>
    </source>
</evidence>
<dbReference type="PANTHER" id="PTHR43289:SF6">
    <property type="entry name" value="SERINE_THREONINE-PROTEIN KINASE NEKL-3"/>
    <property type="match status" value="1"/>
</dbReference>
<feature type="compositionally biased region" description="Basic and acidic residues" evidence="6">
    <location>
        <begin position="1077"/>
        <end position="1096"/>
    </location>
</feature>
<dbReference type="EMBL" id="BSDE01000001">
    <property type="protein sequence ID" value="GLH72404.1"/>
    <property type="molecule type" value="Genomic_DNA"/>
</dbReference>
<keyword evidence="3" id="KW-0418">Kinase</keyword>
<dbReference type="InterPro" id="IPR011990">
    <property type="entry name" value="TPR-like_helical_dom_sf"/>
</dbReference>
<reference evidence="8 9" key="1">
    <citation type="journal article" date="2023" name="Antonie Van Leeuwenhoek">
        <title>Mesoterricola silvestris gen. nov., sp. nov., Mesoterricola sediminis sp. nov., Geothrix oryzae sp. nov., Geothrix edaphica sp. nov., Geothrix rubra sp. nov., and Geothrix limicola sp. nov., six novel members of Acidobacteriota isolated from soils.</title>
        <authorList>
            <person name="Itoh H."/>
            <person name="Sugisawa Y."/>
            <person name="Mise K."/>
            <person name="Xu Z."/>
            <person name="Kuniyasu M."/>
            <person name="Ushijima N."/>
            <person name="Kawano K."/>
            <person name="Kobayashi E."/>
            <person name="Shiratori Y."/>
            <person name="Masuda Y."/>
            <person name="Senoo K."/>
        </authorList>
    </citation>
    <scope>NUCLEOTIDE SEQUENCE [LARGE SCALE GENOMIC DNA]</scope>
    <source>
        <strain evidence="8 9">Red804</strain>
    </source>
</reference>
<dbReference type="Gene3D" id="1.25.40.10">
    <property type="entry name" value="Tetratricopeptide repeat domain"/>
    <property type="match status" value="3"/>
</dbReference>
<dbReference type="Gene3D" id="1.10.510.10">
    <property type="entry name" value="Transferase(Phosphotransferase) domain 1"/>
    <property type="match status" value="1"/>
</dbReference>
<evidence type="ECO:0000313" key="8">
    <source>
        <dbReference type="EMBL" id="GLH72404.1"/>
    </source>
</evidence>
<evidence type="ECO:0000256" key="1">
    <source>
        <dbReference type="ARBA" id="ARBA00022679"/>
    </source>
</evidence>
<evidence type="ECO:0000313" key="9">
    <source>
        <dbReference type="Proteomes" id="UP001165069"/>
    </source>
</evidence>
<dbReference type="InterPro" id="IPR017441">
    <property type="entry name" value="Protein_kinase_ATP_BS"/>
</dbReference>
<dbReference type="SUPFAM" id="SSF48452">
    <property type="entry name" value="TPR-like"/>
    <property type="match status" value="2"/>
</dbReference>
<dbReference type="InterPro" id="IPR008271">
    <property type="entry name" value="Ser/Thr_kinase_AS"/>
</dbReference>
<name>A0ABQ5QED8_9BACT</name>
<accession>A0ABQ5QED8</accession>
<proteinExistence type="predicted"/>
<evidence type="ECO:0000256" key="6">
    <source>
        <dbReference type="SAM" id="MobiDB-lite"/>
    </source>
</evidence>
<feature type="domain" description="Protein kinase" evidence="7">
    <location>
        <begin position="45"/>
        <end position="304"/>
    </location>
</feature>